<evidence type="ECO:0000313" key="4">
    <source>
        <dbReference type="EMBL" id="MFL8938385.1"/>
    </source>
</evidence>
<dbReference type="Pfam" id="PF00395">
    <property type="entry name" value="SLH"/>
    <property type="match status" value="2"/>
</dbReference>
<reference evidence="4 5" key="1">
    <citation type="submission" date="2024-12" db="EMBL/GenBank/DDBJ databases">
        <authorList>
            <person name="Li X."/>
            <person name="Zhang D."/>
        </authorList>
    </citation>
    <scope>NUCLEOTIDE SEQUENCE [LARGE SCALE GENOMIC DNA]</scope>
    <source>
        <strain evidence="4 5">JCM19602</strain>
    </source>
</reference>
<organism evidence="4 5">
    <name type="scientific">Rossellomorea oryzaecorticis</name>
    <dbReference type="NCBI Taxonomy" id="1396505"/>
    <lineage>
        <taxon>Bacteria</taxon>
        <taxon>Bacillati</taxon>
        <taxon>Bacillota</taxon>
        <taxon>Bacilli</taxon>
        <taxon>Bacillales</taxon>
        <taxon>Bacillaceae</taxon>
        <taxon>Rossellomorea</taxon>
    </lineage>
</organism>
<keyword evidence="5" id="KW-1185">Reference proteome</keyword>
<dbReference type="PANTHER" id="PTHR43308:SF5">
    <property type="entry name" value="S-LAYER PROTEIN _ PEPTIDOGLYCAN ENDO-BETA-N-ACETYLGLUCOSAMINIDASE"/>
    <property type="match status" value="1"/>
</dbReference>
<evidence type="ECO:0000313" key="5">
    <source>
        <dbReference type="Proteomes" id="UP001628668"/>
    </source>
</evidence>
<name>A0ABW8VU22_9BACI</name>
<dbReference type="Proteomes" id="UP001628668">
    <property type="component" value="Unassembled WGS sequence"/>
</dbReference>
<dbReference type="EMBL" id="JBJOSA010000016">
    <property type="protein sequence ID" value="MFL8938385.1"/>
    <property type="molecule type" value="Genomic_DNA"/>
</dbReference>
<dbReference type="InterPro" id="IPR001119">
    <property type="entry name" value="SLH_dom"/>
</dbReference>
<dbReference type="PROSITE" id="PS51272">
    <property type="entry name" value="SLH"/>
    <property type="match status" value="2"/>
</dbReference>
<feature type="domain" description="SLH" evidence="3">
    <location>
        <begin position="22"/>
        <end position="85"/>
    </location>
</feature>
<sequence length="347" mass="39071">MKKGFITLLVVALAFASLPFTAAAASFKDIGGTYAKEYIEVLSQKNIISGYNDGTYRPQEKVTRAQFAKMLALALELPGSPDAAKGFKDVKDWADPHVGALVEAGVTKGIRPDFFGADNPITRQEMIVMFVRAMGMEPYAVLTNPISGFDDEAKISQFAYNHVAFAEAIGFAEGSNNSFMPTTTADRAAAAKWIYNFTIDEEKYFNRALSFIVGNTMTLENAERAKKIDEDTVRIYNFDRTTEDRDLVEFMNELMVRLNYEYLYFLDGMFWNESAISVKSDLVNTAMDFWQSEYSGYTLKVSATDASARLTAHLNEFFADEENVYYSYSILEEMLFFAEDEGIIEMK</sequence>
<protein>
    <submittedName>
        <fullName evidence="4">S-layer homology domain-containing protein</fullName>
    </submittedName>
</protein>
<feature type="signal peptide" evidence="2">
    <location>
        <begin position="1"/>
        <end position="24"/>
    </location>
</feature>
<feature type="domain" description="SLH" evidence="3">
    <location>
        <begin position="86"/>
        <end position="144"/>
    </location>
</feature>
<comment type="caution">
    <text evidence="4">The sequence shown here is derived from an EMBL/GenBank/DDBJ whole genome shotgun (WGS) entry which is preliminary data.</text>
</comment>
<dbReference type="RefSeq" id="WP_411160189.1">
    <property type="nucleotide sequence ID" value="NZ_JBJOSA010000016.1"/>
</dbReference>
<evidence type="ECO:0000259" key="3">
    <source>
        <dbReference type="PROSITE" id="PS51272"/>
    </source>
</evidence>
<dbReference type="PANTHER" id="PTHR43308">
    <property type="entry name" value="OUTER MEMBRANE PROTEIN ALPHA-RELATED"/>
    <property type="match status" value="1"/>
</dbReference>
<dbReference type="InterPro" id="IPR051465">
    <property type="entry name" value="Cell_Envelope_Struct_Comp"/>
</dbReference>
<gene>
    <name evidence="4" type="ORF">ACKA06_16470</name>
</gene>
<accession>A0ABW8VU22</accession>
<proteinExistence type="predicted"/>
<keyword evidence="1 2" id="KW-0732">Signal</keyword>
<evidence type="ECO:0000256" key="2">
    <source>
        <dbReference type="SAM" id="SignalP"/>
    </source>
</evidence>
<feature type="chain" id="PRO_5045774215" evidence="2">
    <location>
        <begin position="25"/>
        <end position="347"/>
    </location>
</feature>
<evidence type="ECO:0000256" key="1">
    <source>
        <dbReference type="ARBA" id="ARBA00022729"/>
    </source>
</evidence>